<organism evidence="2 3">
    <name type="scientific">Bombilactobacillus folatiphilus</name>
    <dbReference type="NCBI Taxonomy" id="2923362"/>
    <lineage>
        <taxon>Bacteria</taxon>
        <taxon>Bacillati</taxon>
        <taxon>Bacillota</taxon>
        <taxon>Bacilli</taxon>
        <taxon>Lactobacillales</taxon>
        <taxon>Lactobacillaceae</taxon>
        <taxon>Bombilactobacillus</taxon>
    </lineage>
</organism>
<proteinExistence type="predicted"/>
<evidence type="ECO:0000313" key="2">
    <source>
        <dbReference type="EMBL" id="UQS82644.1"/>
    </source>
</evidence>
<dbReference type="Proteomes" id="UP000831495">
    <property type="component" value="Chromosome"/>
</dbReference>
<keyword evidence="3" id="KW-1185">Reference proteome</keyword>
<protein>
    <submittedName>
        <fullName evidence="2">Uncharacterized protein</fullName>
    </submittedName>
</protein>
<name>A0ABY4PAR2_9LACO</name>
<evidence type="ECO:0000256" key="1">
    <source>
        <dbReference type="SAM" id="MobiDB-lite"/>
    </source>
</evidence>
<dbReference type="RefSeq" id="WP_249514922.1">
    <property type="nucleotide sequence ID" value="NZ_CP093366.1"/>
</dbReference>
<gene>
    <name evidence="2" type="ORF">MOO45_03085</name>
</gene>
<feature type="compositionally biased region" description="Polar residues" evidence="1">
    <location>
        <begin position="342"/>
        <end position="360"/>
    </location>
</feature>
<feature type="compositionally biased region" description="Low complexity" evidence="1">
    <location>
        <begin position="328"/>
        <end position="341"/>
    </location>
</feature>
<feature type="region of interest" description="Disordered" evidence="1">
    <location>
        <begin position="322"/>
        <end position="425"/>
    </location>
</feature>
<dbReference type="EMBL" id="CP093366">
    <property type="protein sequence ID" value="UQS82644.1"/>
    <property type="molecule type" value="Genomic_DNA"/>
</dbReference>
<sequence>MIYNYQVLSYPKYDGIKKLKKTNYSGNIACGNNKLISTFTPVEQQAMSKVQLSLGSVTGSLALDSKITINASGSDTKVVKDVSLDGNYQLSESDFGFANGQIPAGTTFTVIQNVTITGPNGSTLDLAPDSLSVVLDYGQLQELAKTPEKSYTIEDPDLALKVPKSLSFETQLLHKERTIYSDCKDSVELTNNYSSAQHVTLSAREDGDDLKNLLFYQKGSDSLPLSNEESIFDGDSKDGLVLHVPKDDMGLKRNMTGTITWTATNSLFMRGSKIMNGKELTVRTMGTFMGLVCGVVLSQQVIHADTTEQENADANTALVKTAPDTEQSAAENNSDNNVSSDQQTATTDSVNSDVSNTTTAPAEASTDTSVNSDDNANVVSNDETNTNTTNSDMTGTTTTNVDNTVTDSDAAPATNAPLAQGTWGTSKWDYTQDGDDYVLTFHAGTLGSGGISGSDEFKDIPGGSYNKEITKIILDQDVVANEDSSSLFADLENLKEIVGLQNLDTSKVTNMESMFREC</sequence>
<reference evidence="2" key="1">
    <citation type="journal article" date="2022" name="Int. J. Syst. Evol. Microbiol.">
        <title>Apilactobacillus apisilvae sp. nov., Nicolia spurrieriana gen. nov. sp. nov., Bombilactobacillus folatiphilus sp. nov. and Bombilactobacillus thymidiniphilus sp. nov., four new lactic acid bacterial isolates from stingless bees Tetragonula carbonaria and Austroplebeia australis.</title>
        <authorList>
            <person name="Oliphant S.A."/>
            <person name="Watson-Haigh N.S."/>
            <person name="Sumby K.M."/>
            <person name="Gardner J."/>
            <person name="Groom S."/>
            <person name="Jiranek V."/>
        </authorList>
    </citation>
    <scope>NUCLEOTIDE SEQUENCE</scope>
    <source>
        <strain evidence="2">SG4_D2</strain>
    </source>
</reference>
<accession>A0ABY4PAR2</accession>
<feature type="compositionally biased region" description="Low complexity" evidence="1">
    <location>
        <begin position="364"/>
        <end position="409"/>
    </location>
</feature>
<evidence type="ECO:0000313" key="3">
    <source>
        <dbReference type="Proteomes" id="UP000831495"/>
    </source>
</evidence>